<proteinExistence type="predicted"/>
<feature type="domain" description="CBS" evidence="4">
    <location>
        <begin position="84"/>
        <end position="145"/>
    </location>
</feature>
<dbReference type="InterPro" id="IPR000644">
    <property type="entry name" value="CBS_dom"/>
</dbReference>
<gene>
    <name evidence="5" type="primary">corC_2</name>
    <name evidence="5" type="ORF">MAMMFC1_02810</name>
</gene>
<evidence type="ECO:0000313" key="5">
    <source>
        <dbReference type="EMBL" id="BBB92125.1"/>
    </source>
</evidence>
<dbReference type="Proteomes" id="UP000276437">
    <property type="component" value="Chromosome"/>
</dbReference>
<dbReference type="RefSeq" id="WP_324332190.1">
    <property type="nucleotide sequence ID" value="NZ_DAINIT010000003.1"/>
</dbReference>
<reference evidence="5 6" key="1">
    <citation type="journal article" date="2018" name="Int. J. Syst. Evol. Microbiol.">
        <title>Methylomusa anaerophila gen. nov., sp. nov., an anaerobic methanol-utilizing bacterium isolated from a microbial fuel cell.</title>
        <authorList>
            <person name="Amano N."/>
            <person name="Yamamuro A."/>
            <person name="Miyahara M."/>
            <person name="Kouzuma A."/>
            <person name="Abe T."/>
            <person name="Watanabe K."/>
        </authorList>
    </citation>
    <scope>NUCLEOTIDE SEQUENCE [LARGE SCALE GENOMIC DNA]</scope>
    <source>
        <strain evidence="5 6">MMFC1</strain>
    </source>
</reference>
<dbReference type="InterPro" id="IPR005170">
    <property type="entry name" value="Transptr-assoc_dom"/>
</dbReference>
<dbReference type="PANTHER" id="PTHR22777">
    <property type="entry name" value="HEMOLYSIN-RELATED"/>
    <property type="match status" value="1"/>
</dbReference>
<evidence type="ECO:0000256" key="1">
    <source>
        <dbReference type="ARBA" id="ARBA00022737"/>
    </source>
</evidence>
<dbReference type="SUPFAM" id="SSF56176">
    <property type="entry name" value="FAD-binding/transporter-associated domain-like"/>
    <property type="match status" value="1"/>
</dbReference>
<protein>
    <submittedName>
        <fullName evidence="5">Magnesium and cobalt efflux protein CorC</fullName>
    </submittedName>
</protein>
<name>A0A348AM27_9FIRM</name>
<keyword evidence="2 3" id="KW-0129">CBS domain</keyword>
<dbReference type="SMART" id="SM01091">
    <property type="entry name" value="CorC_HlyC"/>
    <property type="match status" value="1"/>
</dbReference>
<keyword evidence="1" id="KW-0677">Repeat</keyword>
<organism evidence="5 6">
    <name type="scientific">Methylomusa anaerophila</name>
    <dbReference type="NCBI Taxonomy" id="1930071"/>
    <lineage>
        <taxon>Bacteria</taxon>
        <taxon>Bacillati</taxon>
        <taxon>Bacillota</taxon>
        <taxon>Negativicutes</taxon>
        <taxon>Selenomonadales</taxon>
        <taxon>Sporomusaceae</taxon>
        <taxon>Methylomusa</taxon>
    </lineage>
</organism>
<dbReference type="InterPro" id="IPR046342">
    <property type="entry name" value="CBS_dom_sf"/>
</dbReference>
<dbReference type="InterPro" id="IPR044751">
    <property type="entry name" value="Ion_transp-like_CBS"/>
</dbReference>
<dbReference type="CDD" id="cd04590">
    <property type="entry name" value="CBS_pair_CorC_HlyC_assoc"/>
    <property type="match status" value="1"/>
</dbReference>
<evidence type="ECO:0000313" key="6">
    <source>
        <dbReference type="Proteomes" id="UP000276437"/>
    </source>
</evidence>
<keyword evidence="6" id="KW-1185">Reference proteome</keyword>
<dbReference type="KEGG" id="mana:MAMMFC1_02810"/>
<dbReference type="AlphaFoldDB" id="A0A348AM27"/>
<evidence type="ECO:0000259" key="4">
    <source>
        <dbReference type="PROSITE" id="PS51371"/>
    </source>
</evidence>
<dbReference type="Pfam" id="PF03471">
    <property type="entry name" value="CorC_HlyC"/>
    <property type="match status" value="1"/>
</dbReference>
<dbReference type="InterPro" id="IPR016169">
    <property type="entry name" value="FAD-bd_PCMH_sub2"/>
</dbReference>
<evidence type="ECO:0000256" key="2">
    <source>
        <dbReference type="ARBA" id="ARBA00023122"/>
    </source>
</evidence>
<dbReference type="Pfam" id="PF00571">
    <property type="entry name" value="CBS"/>
    <property type="match status" value="2"/>
</dbReference>
<dbReference type="FunFam" id="3.30.465.10:FF:000023">
    <property type="entry name" value="Magnesium and cobalt transporter"/>
    <property type="match status" value="1"/>
</dbReference>
<dbReference type="EMBL" id="AP018449">
    <property type="protein sequence ID" value="BBB92125.1"/>
    <property type="molecule type" value="Genomic_DNA"/>
</dbReference>
<sequence>MDTSDIGRRFFSWLATPVIHFFSGSLGAATRIIRSRPFDETPVTEKEIKSLIHQGTEAGTFEKAEQDMLQRVFRLSEIKANALMTPRTKMVWLDLEDTAAENLKIITESKHSRFPVAKGSLDNFVGVVYTKDLFAQSLEHRTIDLEKCVQTPLFIPKYAGALKILEMFKSAGAHDGIVLDEYGGVLGFITIYDIVTEIIGDLPFKDEQANPQMVKREDGSWLLDGLIAIDELKSIFCLDELPDEEEYNTLGGFITCYLGQIPATGEYFEWNGYKFEIVDMDHIRVDKVLITPLPANELNTEQ</sequence>
<dbReference type="Gene3D" id="3.10.580.10">
    <property type="entry name" value="CBS-domain"/>
    <property type="match status" value="1"/>
</dbReference>
<evidence type="ECO:0000256" key="3">
    <source>
        <dbReference type="PROSITE-ProRule" id="PRU00703"/>
    </source>
</evidence>
<dbReference type="GO" id="GO:0005886">
    <property type="term" value="C:plasma membrane"/>
    <property type="evidence" value="ECO:0007669"/>
    <property type="project" value="TreeGrafter"/>
</dbReference>
<dbReference type="Gene3D" id="3.30.465.10">
    <property type="match status" value="1"/>
</dbReference>
<dbReference type="InterPro" id="IPR036318">
    <property type="entry name" value="FAD-bd_PCMH-like_sf"/>
</dbReference>
<dbReference type="PROSITE" id="PS51371">
    <property type="entry name" value="CBS"/>
    <property type="match status" value="1"/>
</dbReference>
<dbReference type="GO" id="GO:0050660">
    <property type="term" value="F:flavin adenine dinucleotide binding"/>
    <property type="evidence" value="ECO:0007669"/>
    <property type="project" value="InterPro"/>
</dbReference>
<dbReference type="SUPFAM" id="SSF54631">
    <property type="entry name" value="CBS-domain pair"/>
    <property type="match status" value="1"/>
</dbReference>
<dbReference type="PANTHER" id="PTHR22777:SF17">
    <property type="entry name" value="UPF0053 PROTEIN SLL0260"/>
    <property type="match status" value="1"/>
</dbReference>
<accession>A0A348AM27</accession>